<dbReference type="OrthoDB" id="9782846at2"/>
<proteinExistence type="predicted"/>
<dbReference type="RefSeq" id="WP_110839353.1">
    <property type="nucleotide sequence ID" value="NZ_QJVJ01000003.1"/>
</dbReference>
<evidence type="ECO:0000313" key="3">
    <source>
        <dbReference type="Proteomes" id="UP000247476"/>
    </source>
</evidence>
<dbReference type="InterPro" id="IPR050490">
    <property type="entry name" value="Bact_solute-bd_prot1"/>
</dbReference>
<reference evidence="2 3" key="1">
    <citation type="submission" date="2018-05" db="EMBL/GenBank/DDBJ databases">
        <title>Paenibacillus flagellatus sp. nov., isolated from selenium mineral soil.</title>
        <authorList>
            <person name="Dai X."/>
        </authorList>
    </citation>
    <scope>NUCLEOTIDE SEQUENCE [LARGE SCALE GENOMIC DNA]</scope>
    <source>
        <strain evidence="2 3">DXL2</strain>
    </source>
</reference>
<keyword evidence="1" id="KW-0732">Signal</keyword>
<dbReference type="PANTHER" id="PTHR43649:SF16">
    <property type="entry name" value="SUGAR-BINDING LIPOPROTEIN"/>
    <property type="match status" value="1"/>
</dbReference>
<dbReference type="InterPro" id="IPR006059">
    <property type="entry name" value="SBP"/>
</dbReference>
<sequence>MTKTWKALAASAAVTLAVTACSGGGGTDPANGGGAGSTDGGAAGKKEVKEVVFNNGDWPKPQDKKLPQFEEWQKKFESENPGVKMKAENYTYDTNTFLPKAESGQLPNLFGTWFTEPKKIINAGYAADITAQMKNYGYDKALNPAMLELVKKDGKFYGIPTSGYYMGMWYNVNLFKQAGLLDEKGIPKYPRTYEELAQTAKTIKDKTGKAGFFFPTKNNQGGWQFMTIAWSYGAEFEKQVDGKWKAVFNSPEAVQALQYIKDLKWKYNVLPDNILVEVNDMFRLFGTDQVAMAFGSTDWMNTPTNDYKMSKDNLAMSAVPAGPKGRIALTGGSLYMFSNNSTPEQIEAGFKWLKIKGFSPEVNADALKGLEETLAADQKLNRVVGPHGMLAWINKERVDAENAIRQKYKTVNLELWDDYMKNEGVTIRPEEPVNAQELYKTLDAVVQAVLTDKNADPKALLDKAVADFQRDYLDKAK</sequence>
<keyword evidence="3" id="KW-1185">Reference proteome</keyword>
<gene>
    <name evidence="2" type="ORF">DLM86_07415</name>
</gene>
<dbReference type="Proteomes" id="UP000247476">
    <property type="component" value="Unassembled WGS sequence"/>
</dbReference>
<dbReference type="PROSITE" id="PS51257">
    <property type="entry name" value="PROKAR_LIPOPROTEIN"/>
    <property type="match status" value="1"/>
</dbReference>
<organism evidence="2 3">
    <name type="scientific">Paenibacillus flagellatus</name>
    <dbReference type="NCBI Taxonomy" id="2211139"/>
    <lineage>
        <taxon>Bacteria</taxon>
        <taxon>Bacillati</taxon>
        <taxon>Bacillota</taxon>
        <taxon>Bacilli</taxon>
        <taxon>Bacillales</taxon>
        <taxon>Paenibacillaceae</taxon>
        <taxon>Paenibacillus</taxon>
    </lineage>
</organism>
<dbReference type="SUPFAM" id="SSF53850">
    <property type="entry name" value="Periplasmic binding protein-like II"/>
    <property type="match status" value="1"/>
</dbReference>
<feature type="signal peptide" evidence="1">
    <location>
        <begin position="1"/>
        <end position="22"/>
    </location>
</feature>
<evidence type="ECO:0000313" key="2">
    <source>
        <dbReference type="EMBL" id="PYI55552.1"/>
    </source>
</evidence>
<dbReference type="PANTHER" id="PTHR43649">
    <property type="entry name" value="ARABINOSE-BINDING PROTEIN-RELATED"/>
    <property type="match status" value="1"/>
</dbReference>
<dbReference type="EMBL" id="QJVJ01000003">
    <property type="protein sequence ID" value="PYI55552.1"/>
    <property type="molecule type" value="Genomic_DNA"/>
</dbReference>
<dbReference type="Gene3D" id="3.40.190.10">
    <property type="entry name" value="Periplasmic binding protein-like II"/>
    <property type="match status" value="1"/>
</dbReference>
<comment type="caution">
    <text evidence="2">The sequence shown here is derived from an EMBL/GenBank/DDBJ whole genome shotgun (WGS) entry which is preliminary data.</text>
</comment>
<protein>
    <submittedName>
        <fullName evidence="2">ABC transporter substrate-binding protein</fullName>
    </submittedName>
</protein>
<dbReference type="Pfam" id="PF01547">
    <property type="entry name" value="SBP_bac_1"/>
    <property type="match status" value="1"/>
</dbReference>
<name>A0A2V5K9K4_9BACL</name>
<feature type="chain" id="PRO_5016090972" evidence="1">
    <location>
        <begin position="23"/>
        <end position="477"/>
    </location>
</feature>
<evidence type="ECO:0000256" key="1">
    <source>
        <dbReference type="SAM" id="SignalP"/>
    </source>
</evidence>
<dbReference type="AlphaFoldDB" id="A0A2V5K9K4"/>
<accession>A0A2V5K9K4</accession>